<name>A0A378TQY2_MORLA</name>
<reference evidence="1 2" key="1">
    <citation type="submission" date="2018-06" db="EMBL/GenBank/DDBJ databases">
        <authorList>
            <consortium name="Pathogen Informatics"/>
            <person name="Doyle S."/>
        </authorList>
    </citation>
    <scope>NUCLEOTIDE SEQUENCE [LARGE SCALE GENOMIC DNA]</scope>
    <source>
        <strain evidence="1 2">NCTC10359</strain>
    </source>
</reference>
<dbReference type="RefSeq" id="WP_115007237.1">
    <property type="nucleotide sequence ID" value="NZ_UGQU01000002.1"/>
</dbReference>
<dbReference type="AlphaFoldDB" id="A0A378TQY2"/>
<proteinExistence type="predicted"/>
<evidence type="ECO:0000313" key="1">
    <source>
        <dbReference type="EMBL" id="STZ63206.1"/>
    </source>
</evidence>
<sequence>MHWADDKLITAGSMALTCQNGLTFDCLKDYHITTINPNNLATNAIYQGKYTADFSGVSTVLPVGKTYYLGSFYRDKLAYFEGK</sequence>
<dbReference type="Proteomes" id="UP000254437">
    <property type="component" value="Unassembled WGS sequence"/>
</dbReference>
<organism evidence="1 2">
    <name type="scientific">Moraxella lacunata</name>
    <dbReference type="NCBI Taxonomy" id="477"/>
    <lineage>
        <taxon>Bacteria</taxon>
        <taxon>Pseudomonadati</taxon>
        <taxon>Pseudomonadota</taxon>
        <taxon>Gammaproteobacteria</taxon>
        <taxon>Moraxellales</taxon>
        <taxon>Moraxellaceae</taxon>
        <taxon>Moraxella</taxon>
    </lineage>
</organism>
<gene>
    <name evidence="1" type="ORF">NCTC10359_01630</name>
</gene>
<accession>A0A378TQY2</accession>
<dbReference type="EMBL" id="UGQU01000002">
    <property type="protein sequence ID" value="STZ63206.1"/>
    <property type="molecule type" value="Genomic_DNA"/>
</dbReference>
<evidence type="ECO:0000313" key="2">
    <source>
        <dbReference type="Proteomes" id="UP000254437"/>
    </source>
</evidence>
<protein>
    <submittedName>
        <fullName evidence="1">Uncharacterized protein</fullName>
    </submittedName>
</protein>